<proteinExistence type="predicted"/>
<dbReference type="WBParaSite" id="nRc.2.0.1.t12730-RA">
    <property type="protein sequence ID" value="nRc.2.0.1.t12730-RA"/>
    <property type="gene ID" value="nRc.2.0.1.g12730"/>
</dbReference>
<reference evidence="2" key="1">
    <citation type="submission" date="2022-11" db="UniProtKB">
        <authorList>
            <consortium name="WormBaseParasite"/>
        </authorList>
    </citation>
    <scope>IDENTIFICATION</scope>
</reference>
<sequence length="90" mass="10891">MPAKPALNTHIHFFIKDIHSTFLLVFAISKYYVNELKTTFKYWLIDRIARAIERFRFWVEERWSHLTDMAPNLHLETSPRKCYYAAFIPL</sequence>
<keyword evidence="1" id="KW-1185">Reference proteome</keyword>
<accession>A0A915IEY7</accession>
<evidence type="ECO:0000313" key="1">
    <source>
        <dbReference type="Proteomes" id="UP000887565"/>
    </source>
</evidence>
<protein>
    <submittedName>
        <fullName evidence="2">Uncharacterized protein</fullName>
    </submittedName>
</protein>
<organism evidence="1 2">
    <name type="scientific">Romanomermis culicivorax</name>
    <name type="common">Nematode worm</name>
    <dbReference type="NCBI Taxonomy" id="13658"/>
    <lineage>
        <taxon>Eukaryota</taxon>
        <taxon>Metazoa</taxon>
        <taxon>Ecdysozoa</taxon>
        <taxon>Nematoda</taxon>
        <taxon>Enoplea</taxon>
        <taxon>Dorylaimia</taxon>
        <taxon>Mermithida</taxon>
        <taxon>Mermithoidea</taxon>
        <taxon>Mermithidae</taxon>
        <taxon>Romanomermis</taxon>
    </lineage>
</organism>
<name>A0A915IEY7_ROMCU</name>
<evidence type="ECO:0000313" key="2">
    <source>
        <dbReference type="WBParaSite" id="nRc.2.0.1.t12730-RA"/>
    </source>
</evidence>
<dbReference type="AlphaFoldDB" id="A0A915IEY7"/>
<dbReference type="Proteomes" id="UP000887565">
    <property type="component" value="Unplaced"/>
</dbReference>